<proteinExistence type="predicted"/>
<accession>A0A6J5TAE4</accession>
<name>A0A6J5TAE4_9CAUD</name>
<protein>
    <submittedName>
        <fullName evidence="1">Uncharacterized protein</fullName>
    </submittedName>
</protein>
<organism evidence="1">
    <name type="scientific">uncultured Caudovirales phage</name>
    <dbReference type="NCBI Taxonomy" id="2100421"/>
    <lineage>
        <taxon>Viruses</taxon>
        <taxon>Duplodnaviria</taxon>
        <taxon>Heunggongvirae</taxon>
        <taxon>Uroviricota</taxon>
        <taxon>Caudoviricetes</taxon>
        <taxon>Peduoviridae</taxon>
        <taxon>Maltschvirus</taxon>
        <taxon>Maltschvirus maltsch</taxon>
    </lineage>
</organism>
<sequence length="100" mass="11809">MSIRKKDRSFEDMLREIHVEEVPVEYIDWIKVYLDDGTEIIFKQADLSDIKTSKEVLAIKQLEQYLDRIVDFEVMMNSDLIKTRVTRFVGALLAGHFNQE</sequence>
<reference evidence="1" key="1">
    <citation type="submission" date="2020-05" db="EMBL/GenBank/DDBJ databases">
        <authorList>
            <person name="Chiriac C."/>
            <person name="Salcher M."/>
            <person name="Ghai R."/>
            <person name="Kavagutti S V."/>
        </authorList>
    </citation>
    <scope>NUCLEOTIDE SEQUENCE</scope>
</reference>
<evidence type="ECO:0000313" key="1">
    <source>
        <dbReference type="EMBL" id="CAB4241898.1"/>
    </source>
</evidence>
<dbReference type="EMBL" id="LR797824">
    <property type="protein sequence ID" value="CAB4241898.1"/>
    <property type="molecule type" value="Genomic_DNA"/>
</dbReference>
<gene>
    <name evidence="1" type="ORF">UFOVP71_436</name>
</gene>